<proteinExistence type="predicted"/>
<reference evidence="2" key="1">
    <citation type="submission" date="2023-07" db="EMBL/GenBank/DDBJ databases">
        <title>30 novel species of actinomycetes from the DSMZ collection.</title>
        <authorList>
            <person name="Nouioui I."/>
        </authorList>
    </citation>
    <scope>NUCLEOTIDE SEQUENCE [LARGE SCALE GENOMIC DNA]</scope>
    <source>
        <strain evidence="2">DSM 45834</strain>
    </source>
</reference>
<dbReference type="Gene3D" id="2.40.10.10">
    <property type="entry name" value="Trypsin-like serine proteases"/>
    <property type="match status" value="2"/>
</dbReference>
<comment type="caution">
    <text evidence="1">The sequence shown here is derived from an EMBL/GenBank/DDBJ whole genome shotgun (WGS) entry which is preliminary data.</text>
</comment>
<organism evidence="1 2">
    <name type="scientific">Pseudonocardia charpentierae</name>
    <dbReference type="NCBI Taxonomy" id="3075545"/>
    <lineage>
        <taxon>Bacteria</taxon>
        <taxon>Bacillati</taxon>
        <taxon>Actinomycetota</taxon>
        <taxon>Actinomycetes</taxon>
        <taxon>Pseudonocardiales</taxon>
        <taxon>Pseudonocardiaceae</taxon>
        <taxon>Pseudonocardia</taxon>
    </lineage>
</organism>
<dbReference type="InterPro" id="IPR009003">
    <property type="entry name" value="Peptidase_S1_PA"/>
</dbReference>
<dbReference type="Proteomes" id="UP001183202">
    <property type="component" value="Unassembled WGS sequence"/>
</dbReference>
<dbReference type="Pfam" id="PF13365">
    <property type="entry name" value="Trypsin_2"/>
    <property type="match status" value="1"/>
</dbReference>
<accession>A0ABU2NI18</accession>
<name>A0ABU2NI18_9PSEU</name>
<dbReference type="EMBL" id="JAVREJ010000037">
    <property type="protein sequence ID" value="MDT0353610.1"/>
    <property type="molecule type" value="Genomic_DNA"/>
</dbReference>
<gene>
    <name evidence="1" type="ORF">RM445_29375</name>
</gene>
<dbReference type="PANTHER" id="PTHR14389:SF3">
    <property type="entry name" value="PROTEIN FAM111A-LIKE"/>
    <property type="match status" value="1"/>
</dbReference>
<evidence type="ECO:0000313" key="1">
    <source>
        <dbReference type="EMBL" id="MDT0353610.1"/>
    </source>
</evidence>
<protein>
    <submittedName>
        <fullName evidence="1">Trypsin-like peptidase domain-containing protein</fullName>
    </submittedName>
</protein>
<dbReference type="PANTHER" id="PTHR14389">
    <property type="entry name" value="SI:CH1073-475A24.1"/>
    <property type="match status" value="1"/>
</dbReference>
<dbReference type="RefSeq" id="WP_311560123.1">
    <property type="nucleotide sequence ID" value="NZ_JAVREJ010000037.1"/>
</dbReference>
<evidence type="ECO:0000313" key="2">
    <source>
        <dbReference type="Proteomes" id="UP001183202"/>
    </source>
</evidence>
<sequence>MQGPTDDGEGGGQRVQHFLDTLPFDLSRRPAQELWALLADTYYRDTQVEALLRKTGIRPAVINWSGSTELTWADVLVKSRNQNLLRPLLQVVADGGDTAVAARIKELVGPDSPTESPEAFAGDLAWRDTPTGTGDEIQILAESTLLDVAFLRRGFELATGVCRLLVTNQWGQKAHGTGFRIGERLVLTNHHVLFSGPDDGVPPRSVDAWFGYERGFDGAELAYSEVPTRAGTARGERTHDWAVIELDADPPEGTAVISLSSAKPPEPGDRVYVIQHPHGGPKKIGMIHNEIRHVDDDIVQYRTDTAAGSSGSPVFDERWCLVALHHRYVTHRTNGGIEYRNQGRRIERVAEALAASRIGV</sequence>
<keyword evidence="2" id="KW-1185">Reference proteome</keyword>
<dbReference type="SUPFAM" id="SSF50494">
    <property type="entry name" value="Trypsin-like serine proteases"/>
    <property type="match status" value="1"/>
</dbReference>
<dbReference type="InterPro" id="IPR043504">
    <property type="entry name" value="Peptidase_S1_PA_chymotrypsin"/>
</dbReference>